<keyword evidence="2" id="KW-0378">Hydrolase</keyword>
<evidence type="ECO:0000313" key="2">
    <source>
        <dbReference type="EMBL" id="TGG96805.1"/>
    </source>
</evidence>
<dbReference type="Pfam" id="PF12697">
    <property type="entry name" value="Abhydrolase_6"/>
    <property type="match status" value="1"/>
</dbReference>
<protein>
    <submittedName>
        <fullName evidence="2">Alpha/beta fold hydrolase</fullName>
    </submittedName>
</protein>
<dbReference type="GO" id="GO:0016787">
    <property type="term" value="F:hydrolase activity"/>
    <property type="evidence" value="ECO:0007669"/>
    <property type="project" value="UniProtKB-KW"/>
</dbReference>
<dbReference type="PANTHER" id="PTHR46438:SF12">
    <property type="entry name" value="ALPHA_BETA-HYDROLASES SUPERFAMILY PROTEIN"/>
    <property type="match status" value="1"/>
</dbReference>
<comment type="caution">
    <text evidence="2">The sequence shown here is derived from an EMBL/GenBank/DDBJ whole genome shotgun (WGS) entry which is preliminary data.</text>
</comment>
<accession>A0A524RR48</accession>
<organism evidence="2 3">
    <name type="scientific">Aphanocapsa feldmannii 277cV</name>
    <dbReference type="NCBI Taxonomy" id="2507553"/>
    <lineage>
        <taxon>Bacteria</taxon>
        <taxon>Bacillati</taxon>
        <taxon>Cyanobacteriota</taxon>
        <taxon>Cyanophyceae</taxon>
        <taxon>Oscillatoriophycideae</taxon>
        <taxon>Chroococcales</taxon>
        <taxon>Microcystaceae</taxon>
        <taxon>Aphanocapsa</taxon>
    </lineage>
</organism>
<dbReference type="EMBL" id="SRMO01000001">
    <property type="protein sequence ID" value="TGG96805.1"/>
    <property type="molecule type" value="Genomic_DNA"/>
</dbReference>
<dbReference type="InterPro" id="IPR000073">
    <property type="entry name" value="AB_hydrolase_1"/>
</dbReference>
<dbReference type="PRINTS" id="PR00111">
    <property type="entry name" value="ABHYDROLASE"/>
</dbReference>
<feature type="domain" description="AB hydrolase-1" evidence="1">
    <location>
        <begin position="32"/>
        <end position="280"/>
    </location>
</feature>
<dbReference type="Proteomes" id="UP000317990">
    <property type="component" value="Unassembled WGS sequence"/>
</dbReference>
<name>A0A524RR48_9CHRO</name>
<reference evidence="2 3" key="1">
    <citation type="journal article" date="2019" name="mSystems">
        <title>Life at home and on the roam: Genomic adaptions reflect the dual lifestyle of an intracellular, facultative symbiont.</title>
        <authorList>
            <person name="Burgsdorf I."/>
        </authorList>
    </citation>
    <scope>NUCLEOTIDE SEQUENCE [LARGE SCALE GENOMIC DNA]</scope>
    <source>
        <strain evidence="2">277cV</strain>
    </source>
</reference>
<dbReference type="PANTHER" id="PTHR46438">
    <property type="entry name" value="ALPHA/BETA-HYDROLASES SUPERFAMILY PROTEIN"/>
    <property type="match status" value="1"/>
</dbReference>
<evidence type="ECO:0000259" key="1">
    <source>
        <dbReference type="Pfam" id="PF12697"/>
    </source>
</evidence>
<dbReference type="InterPro" id="IPR029058">
    <property type="entry name" value="AB_hydrolase_fold"/>
</dbReference>
<dbReference type="Gene3D" id="3.40.50.1820">
    <property type="entry name" value="alpha/beta hydrolase"/>
    <property type="match status" value="1"/>
</dbReference>
<dbReference type="SUPFAM" id="SSF53474">
    <property type="entry name" value="alpha/beta-Hydrolases"/>
    <property type="match status" value="1"/>
</dbReference>
<gene>
    <name evidence="2" type="ORF">ERJ67_00115</name>
</gene>
<dbReference type="AlphaFoldDB" id="A0A524RR48"/>
<sequence length="306" mass="33860">MSETAPRLVAKAHYDWLGMDCPLLRTGAGQPLLLVHGFGACGLHWRHQLGALGRDHLVLAPDLVGFGDAPMPQPTRGRPYRFADWADQMATLLRTEAHTPVWVVGHSIGALVALELALQHPDAVRGVIAINPSLRQLHRRRQRGLATVTVPLAMALLAWRPLVAGLLRFTRHPPRLRHLLLRAYPSGRHLDNALVDMLAAPARRPGAVAVLQSFGRYDHGPLPEDQLRRCRRPVHLIWGAADPWESVDRGRELSRFGCVRSWHSVEGLGHCPHDEGPEQINPLLLRCMDSTDDAGCRDQPVEGEAA</sequence>
<evidence type="ECO:0000313" key="3">
    <source>
        <dbReference type="Proteomes" id="UP000317990"/>
    </source>
</evidence>
<proteinExistence type="predicted"/>